<protein>
    <recommendedName>
        <fullName evidence="2">Flagellar hook-length control protein-like C-terminal domain-containing protein</fullName>
    </recommendedName>
</protein>
<evidence type="ECO:0000256" key="1">
    <source>
        <dbReference type="SAM" id="MobiDB-lite"/>
    </source>
</evidence>
<dbReference type="OrthoDB" id="8596319at2"/>
<dbReference type="Proteomes" id="UP000451565">
    <property type="component" value="Unassembled WGS sequence"/>
</dbReference>
<dbReference type="EMBL" id="WINI01000001">
    <property type="protein sequence ID" value="MQQ99447.1"/>
    <property type="molecule type" value="Genomic_DNA"/>
</dbReference>
<feature type="compositionally biased region" description="Polar residues" evidence="1">
    <location>
        <begin position="358"/>
        <end position="392"/>
    </location>
</feature>
<feature type="region of interest" description="Disordered" evidence="1">
    <location>
        <begin position="198"/>
        <end position="219"/>
    </location>
</feature>
<dbReference type="AlphaFoldDB" id="A0A843YPR1"/>
<feature type="compositionally biased region" description="Polar residues" evidence="1">
    <location>
        <begin position="8"/>
        <end position="33"/>
    </location>
</feature>
<dbReference type="PANTHER" id="PTHR37533">
    <property type="entry name" value="FLAGELLAR HOOK-LENGTH CONTROL PROTEIN"/>
    <property type="match status" value="1"/>
</dbReference>
<reference evidence="3 4" key="1">
    <citation type="submission" date="2019-10" db="EMBL/GenBank/DDBJ databases">
        <title>Glaciimonas soli sp. nov., a psychrophilic bacterium isolated from the forest soil of a high elevation mountain in Taiwan.</title>
        <authorList>
            <person name="Wang L.-T."/>
            <person name="Shieh W.Y."/>
        </authorList>
    </citation>
    <scope>NUCLEOTIDE SEQUENCE [LARGE SCALE GENOMIC DNA]</scope>
    <source>
        <strain evidence="3 4">GS1</strain>
    </source>
</reference>
<gene>
    <name evidence="3" type="ORF">GEV47_01950</name>
</gene>
<dbReference type="CDD" id="cd17470">
    <property type="entry name" value="T3SS_Flik_C"/>
    <property type="match status" value="1"/>
</dbReference>
<organism evidence="3 4">
    <name type="scientific">Glaciimonas soli</name>
    <dbReference type="NCBI Taxonomy" id="2590999"/>
    <lineage>
        <taxon>Bacteria</taxon>
        <taxon>Pseudomonadati</taxon>
        <taxon>Pseudomonadota</taxon>
        <taxon>Betaproteobacteria</taxon>
        <taxon>Burkholderiales</taxon>
        <taxon>Oxalobacteraceae</taxon>
        <taxon>Glaciimonas</taxon>
    </lineage>
</organism>
<name>A0A843YPR1_9BURK</name>
<dbReference type="Pfam" id="PF02120">
    <property type="entry name" value="Flg_hook"/>
    <property type="match status" value="1"/>
</dbReference>
<sequence length="426" mass="44423">MSLLLNPVTANQAGTQVQFASKNAGHQENNADSFDQAMKHSLSKKENGATDNDKPADKANARPAKRPQSVAAHDVQETPKVSDLGTLASTVDISSLKTSADAQFERAIAAHGKQAKQEFDYAGKNLIPEAYPADKAATLLGLQPTTGNAGAGKNNASSPAAALALLSPRDKAEAATQDASTIASKAIAAADTDALLPKNAAGNGQSGQHKQNDTSDLSSSVVAARDLQASTPKMTEPFNSSLSSSMTASMMQVVPAMPLSINTSADTPVATLAVHPEVGSEKWGAAIGEHISWMSDNQQSSAELHLNPPELGPLKVTLSFTENQAQAHFTSAHMAVRAALEAALPQLRTALQDNGITLSQSSVSPDTQGQPSAFTQNQHGGEHSSASGQQHRQPNRDAFGGDANTTTESPQTVIKRRNLGEIDTFV</sequence>
<comment type="caution">
    <text evidence="3">The sequence shown here is derived from an EMBL/GenBank/DDBJ whole genome shotgun (WGS) entry which is preliminary data.</text>
</comment>
<keyword evidence="4" id="KW-1185">Reference proteome</keyword>
<feature type="region of interest" description="Disordered" evidence="1">
    <location>
        <begin position="358"/>
        <end position="426"/>
    </location>
</feature>
<feature type="compositionally biased region" description="Polar residues" evidence="1">
    <location>
        <begin position="403"/>
        <end position="412"/>
    </location>
</feature>
<dbReference type="InterPro" id="IPR038610">
    <property type="entry name" value="FliK-like_C_sf"/>
</dbReference>
<feature type="domain" description="Flagellar hook-length control protein-like C-terminal" evidence="2">
    <location>
        <begin position="289"/>
        <end position="371"/>
    </location>
</feature>
<evidence type="ECO:0000259" key="2">
    <source>
        <dbReference type="Pfam" id="PF02120"/>
    </source>
</evidence>
<feature type="compositionally biased region" description="Basic and acidic residues" evidence="1">
    <location>
        <begin position="43"/>
        <end position="60"/>
    </location>
</feature>
<dbReference type="InterPro" id="IPR021136">
    <property type="entry name" value="Flagellar_hook_control-like_C"/>
</dbReference>
<dbReference type="PANTHER" id="PTHR37533:SF2">
    <property type="entry name" value="FLAGELLAR HOOK-LENGTH CONTROL PROTEIN"/>
    <property type="match status" value="1"/>
</dbReference>
<evidence type="ECO:0000313" key="3">
    <source>
        <dbReference type="EMBL" id="MQQ99447.1"/>
    </source>
</evidence>
<evidence type="ECO:0000313" key="4">
    <source>
        <dbReference type="Proteomes" id="UP000451565"/>
    </source>
</evidence>
<dbReference type="RefSeq" id="WP_153233024.1">
    <property type="nucleotide sequence ID" value="NZ_WINI01000001.1"/>
</dbReference>
<feature type="compositionally biased region" description="Polar residues" evidence="1">
    <location>
        <begin position="202"/>
        <end position="219"/>
    </location>
</feature>
<feature type="region of interest" description="Disordered" evidence="1">
    <location>
        <begin position="1"/>
        <end position="83"/>
    </location>
</feature>
<dbReference type="InterPro" id="IPR052563">
    <property type="entry name" value="FliK"/>
</dbReference>
<proteinExistence type="predicted"/>
<accession>A0A843YPR1</accession>
<dbReference type="Gene3D" id="3.30.750.140">
    <property type="match status" value="1"/>
</dbReference>